<keyword evidence="2" id="KW-1133">Transmembrane helix</keyword>
<feature type="transmembrane region" description="Helical" evidence="2">
    <location>
        <begin position="51"/>
        <end position="73"/>
    </location>
</feature>
<comment type="caution">
    <text evidence="4">The sequence shown here is derived from an EMBL/GenBank/DDBJ whole genome shotgun (WGS) entry which is preliminary data.</text>
</comment>
<proteinExistence type="predicted"/>
<dbReference type="SUPFAM" id="SSF48317">
    <property type="entry name" value="Acid phosphatase/Vanadium-dependent haloperoxidase"/>
    <property type="match status" value="1"/>
</dbReference>
<reference evidence="4 5" key="1">
    <citation type="submission" date="2017-11" db="EMBL/GenBank/DDBJ databases">
        <title>Genome-resolved metagenomics identifies genetic mobility, metabolic interactions, and unexpected diversity in perchlorate-reducing communities.</title>
        <authorList>
            <person name="Barnum T.P."/>
            <person name="Figueroa I.A."/>
            <person name="Carlstrom C.I."/>
            <person name="Lucas L.N."/>
            <person name="Engelbrektson A.L."/>
            <person name="Coates J.D."/>
        </authorList>
    </citation>
    <scope>NUCLEOTIDE SEQUENCE [LARGE SCALE GENOMIC DNA]</scope>
    <source>
        <strain evidence="4">BM301</strain>
    </source>
</reference>
<dbReference type="Pfam" id="PF01569">
    <property type="entry name" value="PAP2"/>
    <property type="match status" value="1"/>
</dbReference>
<feature type="transmembrane region" description="Helical" evidence="2">
    <location>
        <begin position="115"/>
        <end position="133"/>
    </location>
</feature>
<evidence type="ECO:0000256" key="1">
    <source>
        <dbReference type="SAM" id="MobiDB-lite"/>
    </source>
</evidence>
<protein>
    <recommendedName>
        <fullName evidence="3">Phosphatidic acid phosphatase type 2/haloperoxidase domain-containing protein</fullName>
    </recommendedName>
</protein>
<dbReference type="Proteomes" id="UP000235015">
    <property type="component" value="Unassembled WGS sequence"/>
</dbReference>
<evidence type="ECO:0000313" key="5">
    <source>
        <dbReference type="Proteomes" id="UP000235015"/>
    </source>
</evidence>
<evidence type="ECO:0000313" key="4">
    <source>
        <dbReference type="EMBL" id="PLX63576.1"/>
    </source>
</evidence>
<accession>A0A2N6D1J4</accession>
<gene>
    <name evidence="4" type="ORF">C0630_01380</name>
</gene>
<evidence type="ECO:0000256" key="2">
    <source>
        <dbReference type="SAM" id="Phobius"/>
    </source>
</evidence>
<evidence type="ECO:0000259" key="3">
    <source>
        <dbReference type="Pfam" id="PF01569"/>
    </source>
</evidence>
<dbReference type="EMBL" id="PKUN01000001">
    <property type="protein sequence ID" value="PLX63576.1"/>
    <property type="molecule type" value="Genomic_DNA"/>
</dbReference>
<dbReference type="InterPro" id="IPR000326">
    <property type="entry name" value="PAP2/HPO"/>
</dbReference>
<dbReference type="STRING" id="1111735.GCA_000428045_03395"/>
<feature type="transmembrane region" description="Helical" evidence="2">
    <location>
        <begin position="210"/>
        <end position="236"/>
    </location>
</feature>
<feature type="transmembrane region" description="Helical" evidence="2">
    <location>
        <begin position="256"/>
        <end position="274"/>
    </location>
</feature>
<keyword evidence="2" id="KW-0812">Transmembrane</keyword>
<sequence length="296" mass="33024">MQAGNANPGRKTGMRFGPPSGPAGRLTSLEIEAKNRSLFCRSGFVQQTQRIWYPLPFFLCHLFALLIYGSWLFEPTRALWNTLDSELFFLLNGLLANGDPWPTFWAAANTKAADIVTGLVMILFFFIFIFTGPKTLRIERLSMFGIMSGMILLSQDGGLVDLYSRIIAVVRPSPSLVLEPVYRLSELVPHIKAKDAAYSSFPGDHGIVTMIWVGCIWFFASWRWGVAATLIGALILLPRMVAGAHWLSDNMVGSSLLALLMVAWILCTPLTYYLQRLGIWVLGFILPRSWGTTQQA</sequence>
<feature type="domain" description="Phosphatidic acid phosphatase type 2/haloperoxidase" evidence="3">
    <location>
        <begin position="189"/>
        <end position="267"/>
    </location>
</feature>
<name>A0A2N6D1J4_9GAMM</name>
<organism evidence="4 5">
    <name type="scientific">Sedimenticola selenatireducens</name>
    <dbReference type="NCBI Taxonomy" id="191960"/>
    <lineage>
        <taxon>Bacteria</taxon>
        <taxon>Pseudomonadati</taxon>
        <taxon>Pseudomonadota</taxon>
        <taxon>Gammaproteobacteria</taxon>
        <taxon>Chromatiales</taxon>
        <taxon>Sedimenticolaceae</taxon>
        <taxon>Sedimenticola</taxon>
    </lineage>
</organism>
<dbReference type="InterPro" id="IPR036938">
    <property type="entry name" value="PAP2/HPO_sf"/>
</dbReference>
<keyword evidence="2" id="KW-0472">Membrane</keyword>
<feature type="region of interest" description="Disordered" evidence="1">
    <location>
        <begin position="1"/>
        <end position="21"/>
    </location>
</feature>
<dbReference type="CDD" id="cd01610">
    <property type="entry name" value="PAP2_like"/>
    <property type="match status" value="1"/>
</dbReference>
<dbReference type="AlphaFoldDB" id="A0A2N6D1J4"/>